<keyword evidence="1" id="KW-0472">Membrane</keyword>
<feature type="transmembrane region" description="Helical" evidence="1">
    <location>
        <begin position="12"/>
        <end position="29"/>
    </location>
</feature>
<dbReference type="KEGG" id="bwh:A9C19_09855"/>
<proteinExistence type="predicted"/>
<dbReference type="RefSeq" id="WP_072579821.1">
    <property type="nucleotide sequence ID" value="NZ_CP016020.1"/>
</dbReference>
<keyword evidence="3" id="KW-1185">Reference proteome</keyword>
<organism evidence="2 3">
    <name type="scientific">Bacillus weihaiensis</name>
    <dbReference type="NCBI Taxonomy" id="1547283"/>
    <lineage>
        <taxon>Bacteria</taxon>
        <taxon>Bacillati</taxon>
        <taxon>Bacillota</taxon>
        <taxon>Bacilli</taxon>
        <taxon>Bacillales</taxon>
        <taxon>Bacillaceae</taxon>
        <taxon>Bacillus</taxon>
    </lineage>
</organism>
<evidence type="ECO:0000313" key="2">
    <source>
        <dbReference type="EMBL" id="APH05028.1"/>
    </source>
</evidence>
<dbReference type="Proteomes" id="UP000181936">
    <property type="component" value="Chromosome"/>
</dbReference>
<reference evidence="2 3" key="1">
    <citation type="journal article" date="2016" name="Sci. Rep.">
        <title>Complete genome sequence and transcriptomic analysis of a novel marine strain Bacillus weihaiensis reveals the mechanism of brown algae degradation.</title>
        <authorList>
            <person name="Zhu Y."/>
            <person name="Chen P."/>
            <person name="Bao Y."/>
            <person name="Men Y."/>
            <person name="Zeng Y."/>
            <person name="Yang J."/>
            <person name="Sun J."/>
            <person name="Sun Y."/>
        </authorList>
    </citation>
    <scope>NUCLEOTIDE SEQUENCE [LARGE SCALE GENOMIC DNA]</scope>
    <source>
        <strain evidence="2 3">Alg07</strain>
    </source>
</reference>
<dbReference type="OrthoDB" id="2645556at2"/>
<accession>A0A1L3MRR6</accession>
<protein>
    <submittedName>
        <fullName evidence="2">Uncharacterized protein</fullName>
    </submittedName>
</protein>
<evidence type="ECO:0000256" key="1">
    <source>
        <dbReference type="SAM" id="Phobius"/>
    </source>
</evidence>
<name>A0A1L3MRR6_9BACI</name>
<feature type="transmembrane region" description="Helical" evidence="1">
    <location>
        <begin position="36"/>
        <end position="56"/>
    </location>
</feature>
<dbReference type="EMBL" id="CP016020">
    <property type="protein sequence ID" value="APH05028.1"/>
    <property type="molecule type" value="Genomic_DNA"/>
</dbReference>
<sequence length="108" mass="12548">MLTTLPNWFWAAYYLFLLVTLGTAVFHVVNKKRMRLSILIIVLIFTVPISSMINSIGREVGMNEVQHFFSQLQQGAAWTIFTIIGYLSFIIWWGFILFERNDKAIISD</sequence>
<keyword evidence="1" id="KW-0812">Transmembrane</keyword>
<dbReference type="AlphaFoldDB" id="A0A1L3MRR6"/>
<evidence type="ECO:0000313" key="3">
    <source>
        <dbReference type="Proteomes" id="UP000181936"/>
    </source>
</evidence>
<feature type="transmembrane region" description="Helical" evidence="1">
    <location>
        <begin position="76"/>
        <end position="98"/>
    </location>
</feature>
<gene>
    <name evidence="2" type="ORF">A9C19_09855</name>
</gene>
<keyword evidence="1" id="KW-1133">Transmembrane helix</keyword>